<dbReference type="EMBL" id="JAWWNJ010000116">
    <property type="protein sequence ID" value="KAK6991590.1"/>
    <property type="molecule type" value="Genomic_DNA"/>
</dbReference>
<keyword evidence="3" id="KW-1185">Reference proteome</keyword>
<feature type="compositionally biased region" description="Low complexity" evidence="1">
    <location>
        <begin position="40"/>
        <end position="54"/>
    </location>
</feature>
<feature type="region of interest" description="Disordered" evidence="1">
    <location>
        <begin position="35"/>
        <end position="127"/>
    </location>
</feature>
<protein>
    <submittedName>
        <fullName evidence="2">Uncharacterized protein</fullName>
    </submittedName>
</protein>
<dbReference type="AlphaFoldDB" id="A0AAV9ZRX5"/>
<name>A0AAV9ZRX5_9AGAR</name>
<proteinExistence type="predicted"/>
<feature type="compositionally biased region" description="Basic and acidic residues" evidence="1">
    <location>
        <begin position="117"/>
        <end position="127"/>
    </location>
</feature>
<sequence>MSYSCNCNKCHGKSTSKSTYYLNSESRNQLQHVHLLESTAAGQAAGSGSGQDSNGSGGEENDTSSPDLRRSLSRSPEPPPKKPRLEDQGNPSLHPSLADQRVLGSPSTQPLESQPEIMRDHTADRED</sequence>
<comment type="caution">
    <text evidence="2">The sequence shown here is derived from an EMBL/GenBank/DDBJ whole genome shotgun (WGS) entry which is preliminary data.</text>
</comment>
<accession>A0AAV9ZRX5</accession>
<reference evidence="2 3" key="1">
    <citation type="journal article" date="2024" name="J Genomics">
        <title>Draft genome sequencing and assembly of Favolaschia claudopus CIRM-BRFM 2984 isolated from oak limbs.</title>
        <authorList>
            <person name="Navarro D."/>
            <person name="Drula E."/>
            <person name="Chaduli D."/>
            <person name="Cazenave R."/>
            <person name="Ahrendt S."/>
            <person name="Wang J."/>
            <person name="Lipzen A."/>
            <person name="Daum C."/>
            <person name="Barry K."/>
            <person name="Grigoriev I.V."/>
            <person name="Favel A."/>
            <person name="Rosso M.N."/>
            <person name="Martin F."/>
        </authorList>
    </citation>
    <scope>NUCLEOTIDE SEQUENCE [LARGE SCALE GENOMIC DNA]</scope>
    <source>
        <strain evidence="2 3">CIRM-BRFM 2984</strain>
    </source>
</reference>
<evidence type="ECO:0000313" key="2">
    <source>
        <dbReference type="EMBL" id="KAK6991590.1"/>
    </source>
</evidence>
<evidence type="ECO:0000256" key="1">
    <source>
        <dbReference type="SAM" id="MobiDB-lite"/>
    </source>
</evidence>
<organism evidence="2 3">
    <name type="scientific">Favolaschia claudopus</name>
    <dbReference type="NCBI Taxonomy" id="2862362"/>
    <lineage>
        <taxon>Eukaryota</taxon>
        <taxon>Fungi</taxon>
        <taxon>Dikarya</taxon>
        <taxon>Basidiomycota</taxon>
        <taxon>Agaricomycotina</taxon>
        <taxon>Agaricomycetes</taxon>
        <taxon>Agaricomycetidae</taxon>
        <taxon>Agaricales</taxon>
        <taxon>Marasmiineae</taxon>
        <taxon>Mycenaceae</taxon>
        <taxon>Favolaschia</taxon>
    </lineage>
</organism>
<dbReference type="Proteomes" id="UP001362999">
    <property type="component" value="Unassembled WGS sequence"/>
</dbReference>
<gene>
    <name evidence="2" type="ORF">R3P38DRAFT_3227405</name>
</gene>
<evidence type="ECO:0000313" key="3">
    <source>
        <dbReference type="Proteomes" id="UP001362999"/>
    </source>
</evidence>